<reference evidence="5" key="1">
    <citation type="submission" date="2022-06" db="EMBL/GenBank/DDBJ databases">
        <title>Devosia sp. XJ19-45 genome assembly.</title>
        <authorList>
            <person name="Li B."/>
            <person name="Cai M."/>
            <person name="Nie G."/>
            <person name="Li W."/>
        </authorList>
    </citation>
    <scope>NUCLEOTIDE SEQUENCE</scope>
    <source>
        <strain evidence="5">XJ19-45</strain>
    </source>
</reference>
<keyword evidence="6" id="KW-1185">Reference proteome</keyword>
<evidence type="ECO:0000259" key="4">
    <source>
        <dbReference type="Pfam" id="PF22422"/>
    </source>
</evidence>
<accession>A0A9Q4FRT1</accession>
<dbReference type="InterPro" id="IPR008928">
    <property type="entry name" value="6-hairpin_glycosidase_sf"/>
</dbReference>
<dbReference type="InterPro" id="IPR004888">
    <property type="entry name" value="Glycoside_hydrolase_63"/>
</dbReference>
<dbReference type="AlphaFoldDB" id="A0A9Q4FRT1"/>
<keyword evidence="3" id="KW-0326">Glycosidase</keyword>
<dbReference type="PANTHER" id="PTHR10412">
    <property type="entry name" value="MANNOSYL-OLIGOSACCHARIDE GLUCOSIDASE"/>
    <property type="match status" value="1"/>
</dbReference>
<sequence>MNAQDTSKIRDLAIEVLKENDRGHYTVPTKGLYPFQWNWDSCFTALGQAHFDESRAWTEIETLFEHQWPDGMVPHIVFHLLDDGYFPGADVWDTKRPTPTSGITQPPIAGFALRQLYERTTDRAMADRRARALLPKIEKWSAWFYANRDPHGEGLVAILHPWEAGRDNSIDWDEAFERVPTDGIAPYKRRDTQHADPAHRPTKEQYDRYLWLVEHFRGLGWDNTKLHDASPFQIVDPGFNAILIRGCEDLASVAEALGDMDTARRNRDRAAKGLAALEALWSDRHGQYLCLDRVSGKLVDSASIGGLIPVFAAIPAERAEAIGTIIQRQAEKLKYVVASHDPNDDRFDAKRYWRGPVWLVCNFLIVNGFLKAGRQEEADLITRSSLELIEQSGFAEYYDPYTGEPCGGGRFTWTAAMVLEFLSSSNRGQK</sequence>
<dbReference type="RefSeq" id="WP_254672655.1">
    <property type="nucleotide sequence ID" value="NZ_JAMWDU010000001.1"/>
</dbReference>
<protein>
    <recommendedName>
        <fullName evidence="4">Mannosylglycerate hydrolase MGH1-like glycoside hydrolase domain-containing protein</fullName>
    </recommendedName>
</protein>
<dbReference type="PANTHER" id="PTHR10412:SF11">
    <property type="entry name" value="MANNOSYL-OLIGOSACCHARIDE GLUCOSIDASE"/>
    <property type="match status" value="1"/>
</dbReference>
<dbReference type="Proteomes" id="UP001060275">
    <property type="component" value="Unassembled WGS sequence"/>
</dbReference>
<comment type="similarity">
    <text evidence="1">Belongs to the glycosyl hydrolase 63 family.</text>
</comment>
<dbReference type="GO" id="GO:0009311">
    <property type="term" value="P:oligosaccharide metabolic process"/>
    <property type="evidence" value="ECO:0007669"/>
    <property type="project" value="InterPro"/>
</dbReference>
<feature type="domain" description="Mannosylglycerate hydrolase MGH1-like glycoside hydrolase" evidence="4">
    <location>
        <begin position="33"/>
        <end position="414"/>
    </location>
</feature>
<dbReference type="Pfam" id="PF22422">
    <property type="entry name" value="MGH1-like_GH"/>
    <property type="match status" value="1"/>
</dbReference>
<evidence type="ECO:0000256" key="1">
    <source>
        <dbReference type="ARBA" id="ARBA00010833"/>
    </source>
</evidence>
<organism evidence="5 6">
    <name type="scientific">Devosia ureilytica</name>
    <dbReference type="NCBI Taxonomy" id="2952754"/>
    <lineage>
        <taxon>Bacteria</taxon>
        <taxon>Pseudomonadati</taxon>
        <taxon>Pseudomonadota</taxon>
        <taxon>Alphaproteobacteria</taxon>
        <taxon>Hyphomicrobiales</taxon>
        <taxon>Devosiaceae</taxon>
        <taxon>Devosia</taxon>
    </lineage>
</organism>
<evidence type="ECO:0000256" key="2">
    <source>
        <dbReference type="ARBA" id="ARBA00022801"/>
    </source>
</evidence>
<name>A0A9Q4FRT1_9HYPH</name>
<dbReference type="GO" id="GO:0004573">
    <property type="term" value="F:Glc3Man9GlcNAc2 oligosaccharide glucosidase activity"/>
    <property type="evidence" value="ECO:0007669"/>
    <property type="project" value="InterPro"/>
</dbReference>
<gene>
    <name evidence="5" type="ORF">NF348_03520</name>
</gene>
<evidence type="ECO:0000313" key="5">
    <source>
        <dbReference type="EMBL" id="MCP8886165.1"/>
    </source>
</evidence>
<dbReference type="SUPFAM" id="SSF48208">
    <property type="entry name" value="Six-hairpin glycosidases"/>
    <property type="match status" value="1"/>
</dbReference>
<dbReference type="InterPro" id="IPR012341">
    <property type="entry name" value="6hp_glycosidase-like_sf"/>
</dbReference>
<dbReference type="GO" id="GO:0006487">
    <property type="term" value="P:protein N-linked glycosylation"/>
    <property type="evidence" value="ECO:0007669"/>
    <property type="project" value="TreeGrafter"/>
</dbReference>
<evidence type="ECO:0000256" key="3">
    <source>
        <dbReference type="ARBA" id="ARBA00023295"/>
    </source>
</evidence>
<comment type="caution">
    <text evidence="5">The sequence shown here is derived from an EMBL/GenBank/DDBJ whole genome shotgun (WGS) entry which is preliminary data.</text>
</comment>
<dbReference type="Gene3D" id="1.50.10.10">
    <property type="match status" value="1"/>
</dbReference>
<dbReference type="InterPro" id="IPR054491">
    <property type="entry name" value="MGH1-like_GH"/>
</dbReference>
<evidence type="ECO:0000313" key="6">
    <source>
        <dbReference type="Proteomes" id="UP001060275"/>
    </source>
</evidence>
<keyword evidence="2" id="KW-0378">Hydrolase</keyword>
<dbReference type="EMBL" id="JAMWDU010000001">
    <property type="protein sequence ID" value="MCP8886165.1"/>
    <property type="molecule type" value="Genomic_DNA"/>
</dbReference>
<proteinExistence type="inferred from homology"/>